<dbReference type="PANTHER" id="PTHR16056">
    <property type="entry name" value="REGULATOR OF MICROTUBULE DYNAMICS PROTEIN"/>
    <property type="match status" value="1"/>
</dbReference>
<dbReference type="AlphaFoldDB" id="A0AA36D5T5"/>
<dbReference type="Gene3D" id="1.25.40.10">
    <property type="entry name" value="Tetratricopeptide repeat domain"/>
    <property type="match status" value="1"/>
</dbReference>
<dbReference type="SUPFAM" id="SSF48452">
    <property type="entry name" value="TPR-like"/>
    <property type="match status" value="1"/>
</dbReference>
<dbReference type="PANTHER" id="PTHR16056:SF36">
    <property type="entry name" value="TETRATRICOPEPTIDE REPEAT PROTEIN"/>
    <property type="match status" value="1"/>
</dbReference>
<dbReference type="PROSITE" id="PS50005">
    <property type="entry name" value="TPR"/>
    <property type="match status" value="1"/>
</dbReference>
<dbReference type="GO" id="GO:0005739">
    <property type="term" value="C:mitochondrion"/>
    <property type="evidence" value="ECO:0007669"/>
    <property type="project" value="TreeGrafter"/>
</dbReference>
<dbReference type="InterPro" id="IPR019734">
    <property type="entry name" value="TPR_rpt"/>
</dbReference>
<feature type="non-terminal residue" evidence="2">
    <location>
        <position position="1"/>
    </location>
</feature>
<dbReference type="GO" id="GO:0005876">
    <property type="term" value="C:spindle microtubule"/>
    <property type="evidence" value="ECO:0007669"/>
    <property type="project" value="TreeGrafter"/>
</dbReference>
<dbReference type="GO" id="GO:0097431">
    <property type="term" value="C:mitotic spindle pole"/>
    <property type="evidence" value="ECO:0007669"/>
    <property type="project" value="TreeGrafter"/>
</dbReference>
<proteinExistence type="predicted"/>
<keyword evidence="3" id="KW-1185">Reference proteome</keyword>
<name>A0AA36D5T5_9BILA</name>
<dbReference type="Pfam" id="PF21033">
    <property type="entry name" value="RMD1-3"/>
    <property type="match status" value="1"/>
</dbReference>
<organism evidence="2 3">
    <name type="scientific">Mesorhabditis spiculigera</name>
    <dbReference type="NCBI Taxonomy" id="96644"/>
    <lineage>
        <taxon>Eukaryota</taxon>
        <taxon>Metazoa</taxon>
        <taxon>Ecdysozoa</taxon>
        <taxon>Nematoda</taxon>
        <taxon>Chromadorea</taxon>
        <taxon>Rhabditida</taxon>
        <taxon>Rhabditina</taxon>
        <taxon>Rhabditomorpha</taxon>
        <taxon>Rhabditoidea</taxon>
        <taxon>Rhabditidae</taxon>
        <taxon>Mesorhabditinae</taxon>
        <taxon>Mesorhabditis</taxon>
    </lineage>
</organism>
<accession>A0AA36D5T5</accession>
<evidence type="ECO:0008006" key="4">
    <source>
        <dbReference type="Google" id="ProtNLM"/>
    </source>
</evidence>
<reference evidence="2" key="1">
    <citation type="submission" date="2023-06" db="EMBL/GenBank/DDBJ databases">
        <authorList>
            <person name="Delattre M."/>
        </authorList>
    </citation>
    <scope>NUCLEOTIDE SEQUENCE</scope>
    <source>
        <strain evidence="2">AF72</strain>
    </source>
</reference>
<gene>
    <name evidence="2" type="ORF">MSPICULIGERA_LOCUS19787</name>
</gene>
<dbReference type="EMBL" id="CATQJA010002663">
    <property type="protein sequence ID" value="CAJ0581632.1"/>
    <property type="molecule type" value="Genomic_DNA"/>
</dbReference>
<protein>
    <recommendedName>
        <fullName evidence="4">Tetratricopeptide repeat protein</fullName>
    </recommendedName>
</protein>
<evidence type="ECO:0000313" key="2">
    <source>
        <dbReference type="EMBL" id="CAJ0581632.1"/>
    </source>
</evidence>
<sequence>MTPDKAADQLAALERELGPAGYVDFAVRFADAAATAYTQAPPPARIDLVKRGLTAVQRADQLDPENAAVLKRCAMLTGALAEVGSTIERPVLAHHFKDYMDQALKLTPNDHVLLHMRGRFVFHLVHLSYIERKAALMIGELPAASYELALVDLLRAYETEPTAIDNLLIIGKCYTQLKDYEKARNFLEQIAELEPNDATDEIYAEEATELLKSLPSS</sequence>
<comment type="caution">
    <text evidence="2">The sequence shown here is derived from an EMBL/GenBank/DDBJ whole genome shotgun (WGS) entry which is preliminary data.</text>
</comment>
<evidence type="ECO:0000313" key="3">
    <source>
        <dbReference type="Proteomes" id="UP001177023"/>
    </source>
</evidence>
<keyword evidence="1" id="KW-0802">TPR repeat</keyword>
<dbReference type="InterPro" id="IPR011990">
    <property type="entry name" value="TPR-like_helical_dom_sf"/>
</dbReference>
<evidence type="ECO:0000256" key="1">
    <source>
        <dbReference type="PROSITE-ProRule" id="PRU00339"/>
    </source>
</evidence>
<feature type="repeat" description="TPR" evidence="1">
    <location>
        <begin position="164"/>
        <end position="197"/>
    </location>
</feature>
<dbReference type="InterPro" id="IPR049039">
    <property type="entry name" value="RMD1-3_a_helical_rpt"/>
</dbReference>
<dbReference type="GO" id="GO:0008017">
    <property type="term" value="F:microtubule binding"/>
    <property type="evidence" value="ECO:0007669"/>
    <property type="project" value="TreeGrafter"/>
</dbReference>
<dbReference type="Proteomes" id="UP001177023">
    <property type="component" value="Unassembled WGS sequence"/>
</dbReference>